<dbReference type="Proteomes" id="UP000006813">
    <property type="component" value="Unassembled WGS sequence"/>
</dbReference>
<dbReference type="InterPro" id="IPR015919">
    <property type="entry name" value="Cadherin-like_sf"/>
</dbReference>
<comment type="subcellular location">
    <subcellularLocation>
        <location evidence="1">Membrane</location>
    </subcellularLocation>
</comment>
<gene>
    <name evidence="5" type="ORF">GW7_16334</name>
</gene>
<accession>G5BDX6</accession>
<name>G5BDX6_HETGA</name>
<dbReference type="PANTHER" id="PTHR24027:SF78">
    <property type="entry name" value="CADHERIN-LIKE PROTEIN 26"/>
    <property type="match status" value="1"/>
</dbReference>
<dbReference type="InterPro" id="IPR020894">
    <property type="entry name" value="Cadherin_CS"/>
</dbReference>
<evidence type="ECO:0000256" key="1">
    <source>
        <dbReference type="ARBA" id="ARBA00004370"/>
    </source>
</evidence>
<dbReference type="SUPFAM" id="SSF49313">
    <property type="entry name" value="Cadherin-like"/>
    <property type="match status" value="1"/>
</dbReference>
<dbReference type="GO" id="GO:0034332">
    <property type="term" value="P:adherens junction organization"/>
    <property type="evidence" value="ECO:0007669"/>
    <property type="project" value="TreeGrafter"/>
</dbReference>
<dbReference type="AlphaFoldDB" id="G5BDX6"/>
<evidence type="ECO:0000256" key="4">
    <source>
        <dbReference type="ARBA" id="ARBA00023136"/>
    </source>
</evidence>
<dbReference type="GO" id="GO:0044331">
    <property type="term" value="P:cell-cell adhesion mediated by cadherin"/>
    <property type="evidence" value="ECO:0007669"/>
    <property type="project" value="TreeGrafter"/>
</dbReference>
<dbReference type="PANTHER" id="PTHR24027">
    <property type="entry name" value="CADHERIN-23"/>
    <property type="match status" value="1"/>
</dbReference>
<organism evidence="5 6">
    <name type="scientific">Heterocephalus glaber</name>
    <name type="common">Naked mole rat</name>
    <dbReference type="NCBI Taxonomy" id="10181"/>
    <lineage>
        <taxon>Eukaryota</taxon>
        <taxon>Metazoa</taxon>
        <taxon>Chordata</taxon>
        <taxon>Craniata</taxon>
        <taxon>Vertebrata</taxon>
        <taxon>Euteleostomi</taxon>
        <taxon>Mammalia</taxon>
        <taxon>Eutheria</taxon>
        <taxon>Euarchontoglires</taxon>
        <taxon>Glires</taxon>
        <taxon>Rodentia</taxon>
        <taxon>Hystricomorpha</taxon>
        <taxon>Bathyergidae</taxon>
        <taxon>Heterocephalus</taxon>
    </lineage>
</organism>
<evidence type="ECO:0000256" key="3">
    <source>
        <dbReference type="ARBA" id="ARBA00022837"/>
    </source>
</evidence>
<evidence type="ECO:0000256" key="2">
    <source>
        <dbReference type="ARBA" id="ARBA00022737"/>
    </source>
</evidence>
<dbReference type="GO" id="GO:0000902">
    <property type="term" value="P:cell morphogenesis"/>
    <property type="evidence" value="ECO:0007669"/>
    <property type="project" value="TreeGrafter"/>
</dbReference>
<dbReference type="PROSITE" id="PS00232">
    <property type="entry name" value="CADHERIN_1"/>
    <property type="match status" value="1"/>
</dbReference>
<dbReference type="InParanoid" id="G5BDX6"/>
<reference evidence="5 6" key="1">
    <citation type="journal article" date="2011" name="Nature">
        <title>Genome sequencing reveals insights into physiology and longevity of the naked mole rat.</title>
        <authorList>
            <person name="Kim E.B."/>
            <person name="Fang X."/>
            <person name="Fushan A.A."/>
            <person name="Huang Z."/>
            <person name="Lobanov A.V."/>
            <person name="Han L."/>
            <person name="Marino S.M."/>
            <person name="Sun X."/>
            <person name="Turanov A.A."/>
            <person name="Yang P."/>
            <person name="Yim S.H."/>
            <person name="Zhao X."/>
            <person name="Kasaikina M.V."/>
            <person name="Stoletzki N."/>
            <person name="Peng C."/>
            <person name="Polak P."/>
            <person name="Xiong Z."/>
            <person name="Kiezun A."/>
            <person name="Zhu Y."/>
            <person name="Chen Y."/>
            <person name="Kryukov G.V."/>
            <person name="Zhang Q."/>
            <person name="Peshkin L."/>
            <person name="Yang L."/>
            <person name="Bronson R.T."/>
            <person name="Buffenstein R."/>
            <person name="Wang B."/>
            <person name="Han C."/>
            <person name="Li Q."/>
            <person name="Chen L."/>
            <person name="Zhao W."/>
            <person name="Sunyaev S.R."/>
            <person name="Park T.J."/>
            <person name="Zhang G."/>
            <person name="Wang J."/>
            <person name="Gladyshev V.N."/>
        </authorList>
    </citation>
    <scope>NUCLEOTIDE SEQUENCE [LARGE SCALE GENOMIC DNA]</scope>
</reference>
<dbReference type="GO" id="GO:0005509">
    <property type="term" value="F:calcium ion binding"/>
    <property type="evidence" value="ECO:0007669"/>
    <property type="project" value="InterPro"/>
</dbReference>
<dbReference type="GO" id="GO:0045296">
    <property type="term" value="F:cadherin binding"/>
    <property type="evidence" value="ECO:0007669"/>
    <property type="project" value="TreeGrafter"/>
</dbReference>
<protein>
    <submittedName>
        <fullName evidence="5">Cadherin-like protein 26</fullName>
    </submittedName>
</protein>
<dbReference type="GO" id="GO:0005912">
    <property type="term" value="C:adherens junction"/>
    <property type="evidence" value="ECO:0007669"/>
    <property type="project" value="TreeGrafter"/>
</dbReference>
<dbReference type="GO" id="GO:0016339">
    <property type="term" value="P:calcium-dependent cell-cell adhesion via plasma membrane cell adhesion molecules"/>
    <property type="evidence" value="ECO:0007669"/>
    <property type="project" value="TreeGrafter"/>
</dbReference>
<keyword evidence="3" id="KW-0106">Calcium</keyword>
<dbReference type="InterPro" id="IPR039808">
    <property type="entry name" value="Cadherin"/>
</dbReference>
<dbReference type="GO" id="GO:0016477">
    <property type="term" value="P:cell migration"/>
    <property type="evidence" value="ECO:0007669"/>
    <property type="project" value="TreeGrafter"/>
</dbReference>
<dbReference type="Gene3D" id="2.60.40.60">
    <property type="entry name" value="Cadherins"/>
    <property type="match status" value="2"/>
</dbReference>
<proteinExistence type="predicted"/>
<sequence length="230" mass="25534">MDEALIFNIRISDVNDHVPQFPEKEFNISVKENQTAGQPIFQMLSADLEQENTPISHPLFPCFSNSIMKESGFWIGHISREIPLNYETHTAPSLVIAVENQEQLFSCKGDQSQQLGRAVASATGQPALLEAEDQDPALLRPFTLELDNAWANAEDTWKLGKHQGHSAELLMLRSLTPGSPSMRLFTGDRQGLSRKQIVLVSVCSCPHGFTCTDRSDAAIKLWREPCSLSA</sequence>
<keyword evidence="2" id="KW-0677">Repeat</keyword>
<dbReference type="EMBL" id="JH169782">
    <property type="protein sequence ID" value="EHB07487.1"/>
    <property type="molecule type" value="Genomic_DNA"/>
</dbReference>
<dbReference type="GO" id="GO:0007043">
    <property type="term" value="P:cell-cell junction assembly"/>
    <property type="evidence" value="ECO:0007669"/>
    <property type="project" value="TreeGrafter"/>
</dbReference>
<evidence type="ECO:0000313" key="5">
    <source>
        <dbReference type="EMBL" id="EHB07487.1"/>
    </source>
</evidence>
<dbReference type="GO" id="GO:0016342">
    <property type="term" value="C:catenin complex"/>
    <property type="evidence" value="ECO:0007669"/>
    <property type="project" value="TreeGrafter"/>
</dbReference>
<keyword evidence="4" id="KW-0472">Membrane</keyword>
<evidence type="ECO:0000313" key="6">
    <source>
        <dbReference type="Proteomes" id="UP000006813"/>
    </source>
</evidence>
<dbReference type="STRING" id="10181.G5BDX6"/>
<dbReference type="GO" id="GO:0008013">
    <property type="term" value="F:beta-catenin binding"/>
    <property type="evidence" value="ECO:0007669"/>
    <property type="project" value="TreeGrafter"/>
</dbReference>